<keyword evidence="2" id="KW-1133">Transmembrane helix</keyword>
<feature type="compositionally biased region" description="Polar residues" evidence="1">
    <location>
        <begin position="354"/>
        <end position="371"/>
    </location>
</feature>
<feature type="compositionally biased region" description="Polar residues" evidence="1">
    <location>
        <begin position="650"/>
        <end position="664"/>
    </location>
</feature>
<feature type="region of interest" description="Disordered" evidence="1">
    <location>
        <begin position="430"/>
        <end position="471"/>
    </location>
</feature>
<dbReference type="AlphaFoldDB" id="L8WPI2"/>
<evidence type="ECO:0008006" key="5">
    <source>
        <dbReference type="Google" id="ProtNLM"/>
    </source>
</evidence>
<dbReference type="EMBL" id="AFRT01002081">
    <property type="protein sequence ID" value="ELU38682.1"/>
    <property type="molecule type" value="Genomic_DNA"/>
</dbReference>
<keyword evidence="4" id="KW-1185">Reference proteome</keyword>
<evidence type="ECO:0000256" key="1">
    <source>
        <dbReference type="SAM" id="MobiDB-lite"/>
    </source>
</evidence>
<dbReference type="OrthoDB" id="3362711at2759"/>
<proteinExistence type="predicted"/>
<feature type="region of interest" description="Disordered" evidence="1">
    <location>
        <begin position="343"/>
        <end position="390"/>
    </location>
</feature>
<feature type="region of interest" description="Disordered" evidence="1">
    <location>
        <begin position="577"/>
        <end position="664"/>
    </location>
</feature>
<dbReference type="Proteomes" id="UP000011668">
    <property type="component" value="Unassembled WGS sequence"/>
</dbReference>
<dbReference type="HOGENOM" id="CLU_376509_0_0_1"/>
<feature type="compositionally biased region" description="Polar residues" evidence="1">
    <location>
        <begin position="436"/>
        <end position="445"/>
    </location>
</feature>
<dbReference type="STRING" id="983506.L8WPI2"/>
<sequence length="737" mass="81008">MLRATTARTQPWPMSLSRPCLRSTRDVRTRWRTVGCSTNKGNHHILENMLKVCNANASVNHLSVDVSCNSLGSNSSSACCCSTATYALVSACWVCQTTKPPNQLSSTYQSWWSGCPVDTRQNGSLPAVVTSRSPPLSVPDWVLVQPSAGDEKWNVSSAQLAVGTIPTSSSTAFPSTSTSAYISTVSTTSSTGHSERSKEHPPYVPIVICSVLALLLLVGMATWLYRRRNKVSPSSRAPPGYDIDGGAMSTENEEHLGRWGWWSRKMGRDSSRKSQSNPDKIDAWLYPLDYEPLSTGPSSGSGGSGYGQYYDPYVQRSRRNSDVHLAHCSSIDTVNIRNQPSAGNLGQHYHSHSRNLTPTPGHSASTRTLATPSPVPGHRTRTPNHVHSNLPPQEYVLPPGLGVDHVRTFAYGSPQPPTYGQTVPYTYPYVQPQPMPSATTTSPRSPQHVWPPTHTHRTHQSQQSPMAHPRRSDQMLMIPVSQMTPDQIEQLRLQFSDVRVRKKKRRRRREGQDAQTDQEDRGRPRAGTDAGQFRAHEVGAGGGRPRSTSVPIQAETEDERPGPRNIVELTAKYEPRRRAQRDVMTTDVGSGSGNANGAVKVDNRASQATVRNGSGGRHERRPSEIRGPRPRAVDGGVSIMGGPIRRNRTEQAQTASGETEATTQLSSLLTPYNCKQLEFALESQTVELPVGGLFCSREGLYCGDRFELEHPNMERWMVDFSGHRANTDIVCAYSSKS</sequence>
<name>L8WPI2_THACA</name>
<organism evidence="3 4">
    <name type="scientific">Thanatephorus cucumeris (strain AG1-IA)</name>
    <name type="common">Rice sheath blight fungus</name>
    <name type="synonym">Rhizoctonia solani</name>
    <dbReference type="NCBI Taxonomy" id="983506"/>
    <lineage>
        <taxon>Eukaryota</taxon>
        <taxon>Fungi</taxon>
        <taxon>Dikarya</taxon>
        <taxon>Basidiomycota</taxon>
        <taxon>Agaricomycotina</taxon>
        <taxon>Agaricomycetes</taxon>
        <taxon>Cantharellales</taxon>
        <taxon>Ceratobasidiaceae</taxon>
        <taxon>Rhizoctonia</taxon>
        <taxon>Rhizoctonia solani AG-1</taxon>
    </lineage>
</organism>
<evidence type="ECO:0000313" key="4">
    <source>
        <dbReference type="Proteomes" id="UP000011668"/>
    </source>
</evidence>
<reference evidence="3 4" key="1">
    <citation type="journal article" date="2013" name="Nat. Commun.">
        <title>The evolution and pathogenic mechanisms of the rice sheath blight pathogen.</title>
        <authorList>
            <person name="Zheng A."/>
            <person name="Lin R."/>
            <person name="Xu L."/>
            <person name="Qin P."/>
            <person name="Tang C."/>
            <person name="Ai P."/>
            <person name="Zhang D."/>
            <person name="Liu Y."/>
            <person name="Sun Z."/>
            <person name="Feng H."/>
            <person name="Wang Y."/>
            <person name="Chen Y."/>
            <person name="Liang X."/>
            <person name="Fu R."/>
            <person name="Li Q."/>
            <person name="Zhang J."/>
            <person name="Yu X."/>
            <person name="Xie Z."/>
            <person name="Ding L."/>
            <person name="Guan P."/>
            <person name="Tang J."/>
            <person name="Liang Y."/>
            <person name="Wang S."/>
            <person name="Deng Q."/>
            <person name="Li S."/>
            <person name="Zhu J."/>
            <person name="Wang L."/>
            <person name="Liu H."/>
            <person name="Li P."/>
        </authorList>
    </citation>
    <scope>NUCLEOTIDE SEQUENCE [LARGE SCALE GENOMIC DNA]</scope>
    <source>
        <strain evidence="4">AG-1 IA</strain>
    </source>
</reference>
<comment type="caution">
    <text evidence="3">The sequence shown here is derived from an EMBL/GenBank/DDBJ whole genome shotgun (WGS) entry which is preliminary data.</text>
</comment>
<keyword evidence="2" id="KW-0812">Transmembrane</keyword>
<keyword evidence="2" id="KW-0472">Membrane</keyword>
<feature type="region of interest" description="Disordered" evidence="1">
    <location>
        <begin position="500"/>
        <end position="560"/>
    </location>
</feature>
<feature type="transmembrane region" description="Helical" evidence="2">
    <location>
        <begin position="203"/>
        <end position="225"/>
    </location>
</feature>
<accession>L8WPI2</accession>
<protein>
    <recommendedName>
        <fullName evidence="5">Transmembrane protein</fullName>
    </recommendedName>
</protein>
<feature type="compositionally biased region" description="Basic residues" evidence="1">
    <location>
        <begin position="500"/>
        <end position="509"/>
    </location>
</feature>
<evidence type="ECO:0000256" key="2">
    <source>
        <dbReference type="SAM" id="Phobius"/>
    </source>
</evidence>
<gene>
    <name evidence="3" type="ORF">AG1IA_07288</name>
</gene>
<evidence type="ECO:0000313" key="3">
    <source>
        <dbReference type="EMBL" id="ELU38682.1"/>
    </source>
</evidence>